<proteinExistence type="predicted"/>
<sequence length="111" mass="11698">MGRQVQAQSAASLLLLVLFIAGCASFSAADGLKHTTKKLSMVHDQSRRMLQSRGCNGTVQGPLCAVGSTITCEVGGDNPGICVCSPLHACHPEFSGCYYHNSNNVTTYCGF</sequence>
<evidence type="ECO:0000313" key="1">
    <source>
        <dbReference type="EMBL" id="KAJ7564629.1"/>
    </source>
</evidence>
<accession>A0ACC2EDP5</accession>
<dbReference type="EMBL" id="CM055093">
    <property type="protein sequence ID" value="KAJ7564629.1"/>
    <property type="molecule type" value="Genomic_DNA"/>
</dbReference>
<name>A0ACC2EDP5_DIPCM</name>
<keyword evidence="2" id="KW-1185">Reference proteome</keyword>
<organism evidence="1 2">
    <name type="scientific">Diphasiastrum complanatum</name>
    <name type="common">Issler's clubmoss</name>
    <name type="synonym">Lycopodium complanatum</name>
    <dbReference type="NCBI Taxonomy" id="34168"/>
    <lineage>
        <taxon>Eukaryota</taxon>
        <taxon>Viridiplantae</taxon>
        <taxon>Streptophyta</taxon>
        <taxon>Embryophyta</taxon>
        <taxon>Tracheophyta</taxon>
        <taxon>Lycopodiopsida</taxon>
        <taxon>Lycopodiales</taxon>
        <taxon>Lycopodiaceae</taxon>
        <taxon>Lycopodioideae</taxon>
        <taxon>Diphasiastrum</taxon>
    </lineage>
</organism>
<protein>
    <submittedName>
        <fullName evidence="1">Uncharacterized protein</fullName>
    </submittedName>
</protein>
<gene>
    <name evidence="1" type="ORF">O6H91_02G026800</name>
</gene>
<dbReference type="Proteomes" id="UP001162992">
    <property type="component" value="Chromosome 2"/>
</dbReference>
<evidence type="ECO:0000313" key="2">
    <source>
        <dbReference type="Proteomes" id="UP001162992"/>
    </source>
</evidence>
<reference evidence="2" key="1">
    <citation type="journal article" date="2024" name="Proc. Natl. Acad. Sci. U.S.A.">
        <title>Extraordinary preservation of gene collinearity over three hundred million years revealed in homosporous lycophytes.</title>
        <authorList>
            <person name="Li C."/>
            <person name="Wickell D."/>
            <person name="Kuo L.Y."/>
            <person name="Chen X."/>
            <person name="Nie B."/>
            <person name="Liao X."/>
            <person name="Peng D."/>
            <person name="Ji J."/>
            <person name="Jenkins J."/>
            <person name="Williams M."/>
            <person name="Shu S."/>
            <person name="Plott C."/>
            <person name="Barry K."/>
            <person name="Rajasekar S."/>
            <person name="Grimwood J."/>
            <person name="Han X."/>
            <person name="Sun S."/>
            <person name="Hou Z."/>
            <person name="He W."/>
            <person name="Dai G."/>
            <person name="Sun C."/>
            <person name="Schmutz J."/>
            <person name="Leebens-Mack J.H."/>
            <person name="Li F.W."/>
            <person name="Wang L."/>
        </authorList>
    </citation>
    <scope>NUCLEOTIDE SEQUENCE [LARGE SCALE GENOMIC DNA]</scope>
    <source>
        <strain evidence="2">cv. PW_Plant_1</strain>
    </source>
</reference>
<comment type="caution">
    <text evidence="1">The sequence shown here is derived from an EMBL/GenBank/DDBJ whole genome shotgun (WGS) entry which is preliminary data.</text>
</comment>